<gene>
    <name evidence="2" type="ORF">BCV69DRAFT_285843</name>
</gene>
<protein>
    <submittedName>
        <fullName evidence="2">Uncharacterized protein</fullName>
    </submittedName>
</protein>
<dbReference type="GeneID" id="37015234"/>
<feature type="compositionally biased region" description="Polar residues" evidence="1">
    <location>
        <begin position="1"/>
        <end position="10"/>
    </location>
</feature>
<dbReference type="AlphaFoldDB" id="A0A316TY27"/>
<keyword evidence="3" id="KW-1185">Reference proteome</keyword>
<evidence type="ECO:0000313" key="2">
    <source>
        <dbReference type="EMBL" id="PWN17654.1"/>
    </source>
</evidence>
<proteinExistence type="predicted"/>
<evidence type="ECO:0000313" key="3">
    <source>
        <dbReference type="Proteomes" id="UP000245942"/>
    </source>
</evidence>
<feature type="region of interest" description="Disordered" evidence="1">
    <location>
        <begin position="1"/>
        <end position="52"/>
    </location>
</feature>
<dbReference type="EMBL" id="KZ819344">
    <property type="protein sequence ID" value="PWN17654.1"/>
    <property type="molecule type" value="Genomic_DNA"/>
</dbReference>
<reference evidence="2 3" key="1">
    <citation type="journal article" date="2018" name="Mol. Biol. Evol.">
        <title>Broad Genomic Sampling Reveals a Smut Pathogenic Ancestry of the Fungal Clade Ustilaginomycotina.</title>
        <authorList>
            <person name="Kijpornyongpan T."/>
            <person name="Mondo S.J."/>
            <person name="Barry K."/>
            <person name="Sandor L."/>
            <person name="Lee J."/>
            <person name="Lipzen A."/>
            <person name="Pangilinan J."/>
            <person name="LaButti K."/>
            <person name="Hainaut M."/>
            <person name="Henrissat B."/>
            <person name="Grigoriev I.V."/>
            <person name="Spatafora J.W."/>
            <person name="Aime M.C."/>
        </authorList>
    </citation>
    <scope>NUCLEOTIDE SEQUENCE [LARGE SCALE GENOMIC DNA]</scope>
    <source>
        <strain evidence="2 3">MCA 4718</strain>
    </source>
</reference>
<accession>A0A316TY27</accession>
<sequence>MAASRQQHPWSSAADEESDPGGEPACTSRSPSERQSGCCPQPTMQRDEDRPYCQDKTLDETDEKQLPSNIAFSNHADLAKAPKEGDICGTLDEILKACTTPFNKATWHDRMKDLEEHMHRIGVEEGLPLGGAAYLKHFLEELDQRLAATVCSIFGEAAHDDRLHNLAQESGRFGHKLLRILEKRLQPEGSWEELYLLWRLKELALSQGKVDDAIGRIEALAFHASQIGASHLGNTQVLRPPQYDWQAAKVPLRMGASTDIIMQQLGHRLSDALLGRANLQPGRNASTSTALRASTPVLKCALASASENLAHPHELPFFLHSVHCTKSRAGRFPELLA</sequence>
<dbReference type="Proteomes" id="UP000245942">
    <property type="component" value="Unassembled WGS sequence"/>
</dbReference>
<dbReference type="RefSeq" id="XP_025344814.1">
    <property type="nucleotide sequence ID" value="XM_025493500.1"/>
</dbReference>
<organism evidence="2 3">
    <name type="scientific">Pseudomicrostroma glucosiphilum</name>
    <dbReference type="NCBI Taxonomy" id="1684307"/>
    <lineage>
        <taxon>Eukaryota</taxon>
        <taxon>Fungi</taxon>
        <taxon>Dikarya</taxon>
        <taxon>Basidiomycota</taxon>
        <taxon>Ustilaginomycotina</taxon>
        <taxon>Exobasidiomycetes</taxon>
        <taxon>Microstromatales</taxon>
        <taxon>Microstromatales incertae sedis</taxon>
        <taxon>Pseudomicrostroma</taxon>
    </lineage>
</organism>
<name>A0A316TY27_9BASI</name>
<evidence type="ECO:0000256" key="1">
    <source>
        <dbReference type="SAM" id="MobiDB-lite"/>
    </source>
</evidence>